<feature type="signal peptide" evidence="1">
    <location>
        <begin position="1"/>
        <end position="21"/>
    </location>
</feature>
<keyword evidence="1" id="KW-0732">Signal</keyword>
<evidence type="ECO:0000313" key="2">
    <source>
        <dbReference type="EMBL" id="KAA5803592.1"/>
    </source>
</evidence>
<dbReference type="PROSITE" id="PS51257">
    <property type="entry name" value="PROKAR_LIPOPROTEIN"/>
    <property type="match status" value="1"/>
</dbReference>
<evidence type="ECO:0000313" key="3">
    <source>
        <dbReference type="Proteomes" id="UP000325122"/>
    </source>
</evidence>
<dbReference type="AlphaFoldDB" id="A0A5M6ZFR3"/>
<reference evidence="2 3" key="1">
    <citation type="submission" date="2019-09" db="EMBL/GenBank/DDBJ databases">
        <authorList>
            <person name="Kevbrin V."/>
            <person name="Grouzdev D.S."/>
        </authorList>
    </citation>
    <scope>NUCLEOTIDE SEQUENCE [LARGE SCALE GENOMIC DNA]</scope>
    <source>
        <strain evidence="2 3">G-192</strain>
    </source>
</reference>
<organism evidence="2 3">
    <name type="scientific">Alkalicaulis satelles</name>
    <dbReference type="NCBI Taxonomy" id="2609175"/>
    <lineage>
        <taxon>Bacteria</taxon>
        <taxon>Pseudomonadati</taxon>
        <taxon>Pseudomonadota</taxon>
        <taxon>Alphaproteobacteria</taxon>
        <taxon>Maricaulales</taxon>
        <taxon>Maricaulaceae</taxon>
        <taxon>Alkalicaulis</taxon>
    </lineage>
</organism>
<keyword evidence="3" id="KW-1185">Reference proteome</keyword>
<dbReference type="EMBL" id="VWOJ01000002">
    <property type="protein sequence ID" value="KAA5803592.1"/>
    <property type="molecule type" value="Genomic_DNA"/>
</dbReference>
<proteinExistence type="predicted"/>
<evidence type="ECO:0000256" key="1">
    <source>
        <dbReference type="SAM" id="SignalP"/>
    </source>
</evidence>
<dbReference type="Proteomes" id="UP000325122">
    <property type="component" value="Unassembled WGS sequence"/>
</dbReference>
<protein>
    <recommendedName>
        <fullName evidence="4">Lipoprotein</fullName>
    </recommendedName>
</protein>
<sequence>MLQIRAILVLATALLVAAGCADRQSIAAHQMPAPYPSRVAEVGPSSSFYRQTALGAVTGTSELSWFLPEPNRTVFRARFERMLAQTRLAAPDRNHARFVVNFDFDYVDGPVFGSHLDAMMVGRMTVTDRMTGALVMDEPVSARREAYWPGVMERHWADGRVWDVLNILPFFFDSPWLTVGPRWDTTYPAFSGPEWFPLIPVRMRDTGTLNVVGEDGRVYGAASGADRAWQVNAAVSDALGAAFLLHLESLGHVAISRVLPCEGGAEIRQLQIELHQRAERWTSMPCTTPPSNFPIGAEALARW</sequence>
<feature type="chain" id="PRO_5024456842" description="Lipoprotein" evidence="1">
    <location>
        <begin position="22"/>
        <end position="303"/>
    </location>
</feature>
<dbReference type="RefSeq" id="WP_150022860.1">
    <property type="nucleotide sequence ID" value="NZ_VWOJ01000002.1"/>
</dbReference>
<comment type="caution">
    <text evidence="2">The sequence shown here is derived from an EMBL/GenBank/DDBJ whole genome shotgun (WGS) entry which is preliminary data.</text>
</comment>
<gene>
    <name evidence="2" type="ORF">F1654_07255</name>
</gene>
<name>A0A5M6ZFR3_9PROT</name>
<evidence type="ECO:0008006" key="4">
    <source>
        <dbReference type="Google" id="ProtNLM"/>
    </source>
</evidence>
<accession>A0A5M6ZFR3</accession>